<gene>
    <name evidence="7" type="ORF">S01H1_29748</name>
</gene>
<dbReference type="GO" id="GO:0003985">
    <property type="term" value="F:acetyl-CoA C-acetyltransferase activity"/>
    <property type="evidence" value="ECO:0007669"/>
    <property type="project" value="TreeGrafter"/>
</dbReference>
<keyword evidence="4" id="KW-0630">Potassium</keyword>
<keyword evidence="2" id="KW-0808">Transferase</keyword>
<dbReference type="InterPro" id="IPR020616">
    <property type="entry name" value="Thiolase_N"/>
</dbReference>
<evidence type="ECO:0000313" key="7">
    <source>
        <dbReference type="EMBL" id="GAF92601.1"/>
    </source>
</evidence>
<dbReference type="Gene3D" id="3.40.47.10">
    <property type="match status" value="1"/>
</dbReference>
<dbReference type="InterPro" id="IPR020615">
    <property type="entry name" value="Thiolase_acyl_enz_int_AS"/>
</dbReference>
<dbReference type="GO" id="GO:0046872">
    <property type="term" value="F:metal ion binding"/>
    <property type="evidence" value="ECO:0007669"/>
    <property type="project" value="UniProtKB-KW"/>
</dbReference>
<reference evidence="7" key="1">
    <citation type="journal article" date="2014" name="Front. Microbiol.">
        <title>High frequency of phylogenetically diverse reductive dehalogenase-homologous genes in deep subseafloor sedimentary metagenomes.</title>
        <authorList>
            <person name="Kawai M."/>
            <person name="Futagami T."/>
            <person name="Toyoda A."/>
            <person name="Takaki Y."/>
            <person name="Nishi S."/>
            <person name="Hori S."/>
            <person name="Arai W."/>
            <person name="Tsubouchi T."/>
            <person name="Morono Y."/>
            <person name="Uchiyama I."/>
            <person name="Ito T."/>
            <person name="Fujiyama A."/>
            <person name="Inagaki F."/>
            <person name="Takami H."/>
        </authorList>
    </citation>
    <scope>NUCLEOTIDE SEQUENCE</scope>
    <source>
        <strain evidence="7">Expedition CK06-06</strain>
    </source>
</reference>
<dbReference type="InterPro" id="IPR016039">
    <property type="entry name" value="Thiolase-like"/>
</dbReference>
<dbReference type="GO" id="GO:0005739">
    <property type="term" value="C:mitochondrion"/>
    <property type="evidence" value="ECO:0007669"/>
    <property type="project" value="TreeGrafter"/>
</dbReference>
<dbReference type="SUPFAM" id="SSF53901">
    <property type="entry name" value="Thiolase-like"/>
    <property type="match status" value="1"/>
</dbReference>
<evidence type="ECO:0000256" key="4">
    <source>
        <dbReference type="ARBA" id="ARBA00022958"/>
    </source>
</evidence>
<dbReference type="AlphaFoldDB" id="X0TZP9"/>
<keyword evidence="3" id="KW-0479">Metal-binding</keyword>
<dbReference type="GO" id="GO:0006635">
    <property type="term" value="P:fatty acid beta-oxidation"/>
    <property type="evidence" value="ECO:0007669"/>
    <property type="project" value="TreeGrafter"/>
</dbReference>
<evidence type="ECO:0000256" key="3">
    <source>
        <dbReference type="ARBA" id="ARBA00022723"/>
    </source>
</evidence>
<name>X0TZP9_9ZZZZ</name>
<protein>
    <recommendedName>
        <fullName evidence="6">Thiolase N-terminal domain-containing protein</fullName>
    </recommendedName>
</protein>
<comment type="caution">
    <text evidence="7">The sequence shown here is derived from an EMBL/GenBank/DDBJ whole genome shotgun (WGS) entry which is preliminary data.</text>
</comment>
<accession>X0TZP9</accession>
<feature type="non-terminal residue" evidence="7">
    <location>
        <position position="267"/>
    </location>
</feature>
<dbReference type="InterPro" id="IPR002155">
    <property type="entry name" value="Thiolase"/>
</dbReference>
<dbReference type="PANTHER" id="PTHR18919:SF156">
    <property type="entry name" value="ACETYL-COA ACETYLTRANSFERASE, MITOCHONDRIAL"/>
    <property type="match status" value="1"/>
</dbReference>
<dbReference type="PANTHER" id="PTHR18919">
    <property type="entry name" value="ACETYL-COA C-ACYLTRANSFERASE"/>
    <property type="match status" value="1"/>
</dbReference>
<evidence type="ECO:0000259" key="6">
    <source>
        <dbReference type="Pfam" id="PF00108"/>
    </source>
</evidence>
<evidence type="ECO:0000256" key="5">
    <source>
        <dbReference type="ARBA" id="ARBA00023315"/>
    </source>
</evidence>
<comment type="similarity">
    <text evidence="1">Belongs to the thiolase-like superfamily. Thiolase family.</text>
</comment>
<organism evidence="7">
    <name type="scientific">marine sediment metagenome</name>
    <dbReference type="NCBI Taxonomy" id="412755"/>
    <lineage>
        <taxon>unclassified sequences</taxon>
        <taxon>metagenomes</taxon>
        <taxon>ecological metagenomes</taxon>
    </lineage>
</organism>
<sequence length="267" mass="27845">MSQQEVVIASAVRTPIGSFQGALQSLSASDLGAIAAREAVKRAGAKPEEVESVIMGNVLSAGVGQAPARQCVIKADFPVSTSAVTINKVCGSGLQAVMYARREVLAGDADVLVAGGMENMTNAPYLLPKARGGYRLGNATVIDSMIHDGLWDPYDDVHMGNCGDAVAEKYGFTREDQDAFAGTSYTRALAAQKAGRFKEEIVPVSVPRRRGEPLLVDEDEEPGRGDVAKMGSLRPAFSREGTVTAANASTLNDGAAALLVCSAATAR</sequence>
<evidence type="ECO:0000256" key="2">
    <source>
        <dbReference type="ARBA" id="ARBA00022679"/>
    </source>
</evidence>
<dbReference type="Pfam" id="PF00108">
    <property type="entry name" value="Thiolase_N"/>
    <property type="match status" value="1"/>
</dbReference>
<dbReference type="PROSITE" id="PS00098">
    <property type="entry name" value="THIOLASE_1"/>
    <property type="match status" value="1"/>
</dbReference>
<keyword evidence="5" id="KW-0012">Acyltransferase</keyword>
<dbReference type="NCBIfam" id="TIGR01930">
    <property type="entry name" value="AcCoA-C-Actrans"/>
    <property type="match status" value="1"/>
</dbReference>
<dbReference type="EMBL" id="BARS01018271">
    <property type="protein sequence ID" value="GAF92601.1"/>
    <property type="molecule type" value="Genomic_DNA"/>
</dbReference>
<dbReference type="CDD" id="cd00751">
    <property type="entry name" value="thiolase"/>
    <property type="match status" value="1"/>
</dbReference>
<evidence type="ECO:0000256" key="1">
    <source>
        <dbReference type="ARBA" id="ARBA00010982"/>
    </source>
</evidence>
<feature type="domain" description="Thiolase N-terminal" evidence="6">
    <location>
        <begin position="6"/>
        <end position="263"/>
    </location>
</feature>
<proteinExistence type="inferred from homology"/>